<name>A0A5Q0H8A2_SACSY</name>
<organism evidence="3 4">
    <name type="scientific">Saccharothrix syringae</name>
    <name type="common">Nocardiopsis syringae</name>
    <dbReference type="NCBI Taxonomy" id="103733"/>
    <lineage>
        <taxon>Bacteria</taxon>
        <taxon>Bacillati</taxon>
        <taxon>Actinomycetota</taxon>
        <taxon>Actinomycetes</taxon>
        <taxon>Pseudonocardiales</taxon>
        <taxon>Pseudonocardiaceae</taxon>
        <taxon>Saccharothrix</taxon>
    </lineage>
</organism>
<evidence type="ECO:0000259" key="1">
    <source>
        <dbReference type="Pfam" id="PF13556"/>
    </source>
</evidence>
<evidence type="ECO:0000259" key="2">
    <source>
        <dbReference type="Pfam" id="PF25906"/>
    </source>
</evidence>
<reference evidence="4" key="1">
    <citation type="journal article" date="2021" name="Curr. Microbiol.">
        <title>Complete genome of nocamycin-producing strain Saccharothrix syringae NRRL B-16468 reveals the biosynthetic potential for secondary metabolites.</title>
        <authorList>
            <person name="Mo X."/>
            <person name="Yang S."/>
        </authorList>
    </citation>
    <scope>NUCLEOTIDE SEQUENCE [LARGE SCALE GENOMIC DNA]</scope>
    <source>
        <strain evidence="4">ATCC 51364 / DSM 43886 / JCM 6844 / KCTC 9398 / NBRC 14523 / NRRL B-16468 / INA 2240</strain>
    </source>
</reference>
<dbReference type="InterPro" id="IPR058663">
    <property type="entry name" value="PucR-like_N"/>
</dbReference>
<dbReference type="Proteomes" id="UP000325787">
    <property type="component" value="Chromosome"/>
</dbReference>
<dbReference type="Gene3D" id="1.10.10.2840">
    <property type="entry name" value="PucR C-terminal helix-turn-helix domain"/>
    <property type="match status" value="1"/>
</dbReference>
<dbReference type="RefSeq" id="WP_084715985.1">
    <property type="nucleotide sequence ID" value="NZ_CP034550.1"/>
</dbReference>
<gene>
    <name evidence="3" type="ORF">EKG83_36605</name>
</gene>
<dbReference type="Pfam" id="PF13556">
    <property type="entry name" value="HTH_30"/>
    <property type="match status" value="1"/>
</dbReference>
<feature type="domain" description="PucR C-terminal helix-turn-helix" evidence="1">
    <location>
        <begin position="354"/>
        <end position="410"/>
    </location>
</feature>
<dbReference type="KEGG" id="ssyi:EKG83_36605"/>
<sequence length="422" mass="46838">MTISLNGLARQRAFPGGPSPHATTGEYSSALQLWSTIPNELAEKIEPLSGILVRDAVREIRRAVPAYAQPLEGKFREVLVGAVETAIVKCFDQITKPDATRTDWKDVLRRSGRIEYLEGRTMDSLQTAVRVGARVVWRHLSRHGRELGVPNDALFTVADAIFAWVDELCRAAVEGYAEAQANASGALERRRRQLLKLVLADQPASPRSIADLAATTDWPLPELVTVVALEYREDQHQLPSVTLGRDVLVDLESSTPCLVVADPRGRVQPELRGRRAAVGPTVPLAEARQSLACARRALGFVRRGLLPAAPLTWCDDHLATLALLSDEFLVGRLSERALAAFAGLTVKQRERLESTLLAWLETRGGIGEIASRLDVHPQTVRYRMHQLEELLGDRLSDPQERLTLEIALRARRLLDRDRDKRP</sequence>
<dbReference type="InterPro" id="IPR042070">
    <property type="entry name" value="PucR_C-HTH_sf"/>
</dbReference>
<accession>A0A5Q0H8A2</accession>
<proteinExistence type="predicted"/>
<evidence type="ECO:0000313" key="3">
    <source>
        <dbReference type="EMBL" id="QFZ22204.1"/>
    </source>
</evidence>
<protein>
    <submittedName>
        <fullName evidence="3">PucR family transcriptional regulator</fullName>
    </submittedName>
</protein>
<dbReference type="PANTHER" id="PTHR33744">
    <property type="entry name" value="CARBOHYDRATE DIACID REGULATOR"/>
    <property type="match status" value="1"/>
</dbReference>
<dbReference type="EMBL" id="CP034550">
    <property type="protein sequence ID" value="QFZ22204.1"/>
    <property type="molecule type" value="Genomic_DNA"/>
</dbReference>
<dbReference type="OrthoDB" id="5243741at2"/>
<feature type="domain" description="PucR-like N-terminal" evidence="2">
    <location>
        <begin position="34"/>
        <end position="199"/>
    </location>
</feature>
<dbReference type="Pfam" id="PF25906">
    <property type="entry name" value="PucR-like_N"/>
    <property type="match status" value="1"/>
</dbReference>
<evidence type="ECO:0000313" key="4">
    <source>
        <dbReference type="Proteomes" id="UP000325787"/>
    </source>
</evidence>
<dbReference type="InterPro" id="IPR025736">
    <property type="entry name" value="PucR_C-HTH_dom"/>
</dbReference>
<dbReference type="InterPro" id="IPR051448">
    <property type="entry name" value="CdaR-like_regulators"/>
</dbReference>
<keyword evidence="4" id="KW-1185">Reference proteome</keyword>
<dbReference type="AlphaFoldDB" id="A0A5Q0H8A2"/>
<dbReference type="PANTHER" id="PTHR33744:SF1">
    <property type="entry name" value="DNA-BINDING TRANSCRIPTIONAL ACTIVATOR ADER"/>
    <property type="match status" value="1"/>
</dbReference>